<organism evidence="1 2">
    <name type="scientific">Rangifer tarandus platyrhynchus</name>
    <name type="common">Svalbard reindeer</name>
    <dbReference type="NCBI Taxonomy" id="3082113"/>
    <lineage>
        <taxon>Eukaryota</taxon>
        <taxon>Metazoa</taxon>
        <taxon>Chordata</taxon>
        <taxon>Craniata</taxon>
        <taxon>Vertebrata</taxon>
        <taxon>Euteleostomi</taxon>
        <taxon>Mammalia</taxon>
        <taxon>Eutheria</taxon>
        <taxon>Laurasiatheria</taxon>
        <taxon>Artiodactyla</taxon>
        <taxon>Ruminantia</taxon>
        <taxon>Pecora</taxon>
        <taxon>Cervidae</taxon>
        <taxon>Odocoileinae</taxon>
        <taxon>Rangifer</taxon>
    </lineage>
</organism>
<evidence type="ECO:0000313" key="1">
    <source>
        <dbReference type="EMBL" id="CAN0315693.1"/>
    </source>
</evidence>
<gene>
    <name evidence="1" type="ORF">MRATA1EN22A_LOCUS15481</name>
</gene>
<proteinExistence type="predicted"/>
<evidence type="ECO:0000313" key="2">
    <source>
        <dbReference type="Proteomes" id="UP001162501"/>
    </source>
</evidence>
<reference evidence="1" key="2">
    <citation type="submission" date="2025-03" db="EMBL/GenBank/DDBJ databases">
        <authorList>
            <consortium name="ELIXIR-Norway"/>
            <consortium name="Elixir Norway"/>
        </authorList>
    </citation>
    <scope>NUCLEOTIDE SEQUENCE</scope>
</reference>
<name>A0AC59Z980_RANTA</name>
<protein>
    <submittedName>
        <fullName evidence="1">Uncharacterized protein</fullName>
    </submittedName>
</protein>
<dbReference type="Proteomes" id="UP001162501">
    <property type="component" value="Chromosome 26"/>
</dbReference>
<dbReference type="EMBL" id="OX596110">
    <property type="protein sequence ID" value="CAN0315693.1"/>
    <property type="molecule type" value="Genomic_DNA"/>
</dbReference>
<sequence>MLGRSRTQPEVRSRMHCGLPVRAPGTMVAAPAYRELEAVGMTWHKLEPMDRRANGRITNYKVPVLK</sequence>
<reference evidence="1" key="1">
    <citation type="submission" date="2023-05" db="EMBL/GenBank/DDBJ databases">
        <authorList>
            <consortium name="ELIXIR-Norway"/>
        </authorList>
    </citation>
    <scope>NUCLEOTIDE SEQUENCE</scope>
</reference>
<accession>A0AC59Z980</accession>